<dbReference type="AlphaFoldDB" id="A0A4S4BNC9"/>
<comment type="caution">
    <text evidence="1">The sequence shown here is derived from an EMBL/GenBank/DDBJ whole genome shotgun (WGS) entry which is preliminary data.</text>
</comment>
<keyword evidence="2" id="KW-1185">Reference proteome</keyword>
<accession>A0A4S4BNC9</accession>
<dbReference type="OrthoDB" id="2941641at2"/>
<organism evidence="1 2">
    <name type="scientific">Cohnella fermenti</name>
    <dbReference type="NCBI Taxonomy" id="2565925"/>
    <lineage>
        <taxon>Bacteria</taxon>
        <taxon>Bacillati</taxon>
        <taxon>Bacillota</taxon>
        <taxon>Bacilli</taxon>
        <taxon>Bacillales</taxon>
        <taxon>Paenibacillaceae</taxon>
        <taxon>Cohnella</taxon>
    </lineage>
</organism>
<sequence length="95" mass="11786">MLTYRYDHQVIQISEVANNDDFEFRIRIIREHPCLEAMKKVQQEFEHNRVYTDVLFYVYPNHEFHVIVRKDYYTDFVLELMKHRLLQQVEWVPAP</sequence>
<name>A0A4S4BNC9_9BACL</name>
<protein>
    <submittedName>
        <fullName evidence="1">Uncharacterized protein</fullName>
    </submittedName>
</protein>
<dbReference type="Proteomes" id="UP000310636">
    <property type="component" value="Unassembled WGS sequence"/>
</dbReference>
<dbReference type="RefSeq" id="WP_136371403.1">
    <property type="nucleotide sequence ID" value="NZ_SSOB01000025.1"/>
</dbReference>
<evidence type="ECO:0000313" key="1">
    <source>
        <dbReference type="EMBL" id="THF76371.1"/>
    </source>
</evidence>
<dbReference type="EMBL" id="SSOB01000025">
    <property type="protein sequence ID" value="THF76371.1"/>
    <property type="molecule type" value="Genomic_DNA"/>
</dbReference>
<gene>
    <name evidence="1" type="ORF">E6C55_19035</name>
</gene>
<reference evidence="1 2" key="1">
    <citation type="submission" date="2019-04" db="EMBL/GenBank/DDBJ databases">
        <title>Cohnella sp. nov. isolated from preserved vegetables.</title>
        <authorList>
            <person name="Lin S.-Y."/>
            <person name="Hung M.-H."/>
            <person name="Young C.-C."/>
        </authorList>
    </citation>
    <scope>NUCLEOTIDE SEQUENCE [LARGE SCALE GENOMIC DNA]</scope>
    <source>
        <strain evidence="1 2">CC-MHH1044</strain>
    </source>
</reference>
<evidence type="ECO:0000313" key="2">
    <source>
        <dbReference type="Proteomes" id="UP000310636"/>
    </source>
</evidence>
<proteinExistence type="predicted"/>